<gene>
    <name evidence="10" type="ORF">AABB28_15110</name>
</gene>
<proteinExistence type="inferred from homology"/>
<comment type="similarity">
    <text evidence="8">Belongs to the glycosyltransferase group 1 family.</text>
</comment>
<evidence type="ECO:0000256" key="8">
    <source>
        <dbReference type="RuleBase" id="RU365103"/>
    </source>
</evidence>
<evidence type="ECO:0000256" key="4">
    <source>
        <dbReference type="ARBA" id="ARBA00019077"/>
    </source>
</evidence>
<evidence type="ECO:0000256" key="2">
    <source>
        <dbReference type="ARBA" id="ARBA00004713"/>
    </source>
</evidence>
<dbReference type="RefSeq" id="WP_342069565.1">
    <property type="nucleotide sequence ID" value="NZ_CP151762.1"/>
</dbReference>
<dbReference type="GO" id="GO:0043842">
    <property type="term" value="F:Kdo transferase activity"/>
    <property type="evidence" value="ECO:0007669"/>
    <property type="project" value="UniProtKB-EC"/>
</dbReference>
<comment type="pathway">
    <text evidence="2 8">Bacterial outer membrane biogenesis; LPS core biosynthesis.</text>
</comment>
<dbReference type="KEGG" id="yag:AABB28_15110"/>
<dbReference type="EC" id="2.4.99.12" evidence="3 8"/>
<comment type="catalytic activity">
    <reaction evidence="7 8">
        <text>lipid IVA (E. coli) + CMP-3-deoxy-beta-D-manno-octulosonate = alpha-Kdo-(2-&gt;6)-lipid IVA (E. coli) + CMP + H(+)</text>
        <dbReference type="Rhea" id="RHEA:28066"/>
        <dbReference type="ChEBI" id="CHEBI:15378"/>
        <dbReference type="ChEBI" id="CHEBI:58603"/>
        <dbReference type="ChEBI" id="CHEBI:60364"/>
        <dbReference type="ChEBI" id="CHEBI:60377"/>
        <dbReference type="ChEBI" id="CHEBI:85987"/>
        <dbReference type="EC" id="2.4.99.12"/>
    </reaction>
</comment>
<dbReference type="InterPro" id="IPR007507">
    <property type="entry name" value="Glycos_transf_N"/>
</dbReference>
<feature type="domain" description="3-deoxy-D-manno-octulosonic-acid transferase N-terminal" evidence="9">
    <location>
        <begin position="35"/>
        <end position="181"/>
    </location>
</feature>
<evidence type="ECO:0000259" key="9">
    <source>
        <dbReference type="Pfam" id="PF04413"/>
    </source>
</evidence>
<keyword evidence="8" id="KW-1003">Cell membrane</keyword>
<evidence type="ECO:0000313" key="11">
    <source>
        <dbReference type="Proteomes" id="UP001451782"/>
    </source>
</evidence>
<evidence type="ECO:0000256" key="1">
    <source>
        <dbReference type="ARBA" id="ARBA00003394"/>
    </source>
</evidence>
<dbReference type="GO" id="GO:0009244">
    <property type="term" value="P:lipopolysaccharide core region biosynthetic process"/>
    <property type="evidence" value="ECO:0007669"/>
    <property type="project" value="UniProtKB-UniRule"/>
</dbReference>
<dbReference type="PANTHER" id="PTHR42755:SF1">
    <property type="entry name" value="3-DEOXY-D-MANNO-OCTULOSONIC ACID TRANSFERASE, MITOCHONDRIAL-RELATED"/>
    <property type="match status" value="1"/>
</dbReference>
<dbReference type="Gene3D" id="3.40.50.2000">
    <property type="entry name" value="Glycogen Phosphorylase B"/>
    <property type="match status" value="1"/>
</dbReference>
<dbReference type="EMBL" id="CP151762">
    <property type="protein sequence ID" value="WZU63169.1"/>
    <property type="molecule type" value="Genomic_DNA"/>
</dbReference>
<dbReference type="Proteomes" id="UP001451782">
    <property type="component" value="Chromosome"/>
</dbReference>
<dbReference type="InterPro" id="IPR038107">
    <property type="entry name" value="Glycos_transf_N_sf"/>
</dbReference>
<evidence type="ECO:0000256" key="6">
    <source>
        <dbReference type="ARBA" id="ARBA00031445"/>
    </source>
</evidence>
<dbReference type="AlphaFoldDB" id="A0AAN0M112"/>
<keyword evidence="8" id="KW-0448">Lipopolysaccharide biosynthesis</keyword>
<evidence type="ECO:0000256" key="3">
    <source>
        <dbReference type="ARBA" id="ARBA00012621"/>
    </source>
</evidence>
<dbReference type="GO" id="GO:0009245">
    <property type="term" value="P:lipid A biosynthetic process"/>
    <property type="evidence" value="ECO:0007669"/>
    <property type="project" value="TreeGrafter"/>
</dbReference>
<evidence type="ECO:0000256" key="5">
    <source>
        <dbReference type="ARBA" id="ARBA00022679"/>
    </source>
</evidence>
<accession>A0AAN0M112</accession>
<name>A0AAN0M112_9RHOB</name>
<sequence length="398" mass="43177">MARSLAIAAYLAGLGSHDRKKPLAEQPPRPVGTIIWARCSRPDQLMAIETLDRKLAEDGDPIHVVATLMHWTPEYAQRALPEPQGLKDIRKFIAHWRPAMSIWVKGDLDPILLSEMHNVKVPCIFVDATAEGLDGIAGKWVPGARRSMLSQFEAVLALDQTAADRLIYAGTPTDRVLVTGAMEDCAPTLPCSETERNEIAKAIGTRPVWLAAAAPVGECSYIAQAHHAASRRAHRLLLIIVPKEATTAQSIVEKMRMQGFNVALRSDEPEPSEITQVYVVDTEEELGLWYRIAPITYLGGTLDGDGCRDPFEAAALGSAVLYGPQVAPFQRHAGRLNAAGASRLLRSGDDLGLAVETLLAADKTAELAHAAWDVTSRGATVTNRIAALIQLRLEELVS</sequence>
<evidence type="ECO:0000256" key="7">
    <source>
        <dbReference type="ARBA" id="ARBA00049183"/>
    </source>
</evidence>
<comment type="function">
    <text evidence="1 8">Involved in lipopolysaccharide (LPS) biosynthesis. Catalyzes the transfer of 3-deoxy-D-manno-octulosonate (Kdo) residue(s) from CMP-Kdo to lipid IV(A), the tetraacyldisaccharide-1,4'-bisphosphate precursor of lipid A.</text>
</comment>
<keyword evidence="11" id="KW-1185">Reference proteome</keyword>
<dbReference type="Pfam" id="PF04413">
    <property type="entry name" value="Glycos_transf_N"/>
    <property type="match status" value="1"/>
</dbReference>
<evidence type="ECO:0000313" key="10">
    <source>
        <dbReference type="EMBL" id="WZU63169.1"/>
    </source>
</evidence>
<organism evidence="10 11">
    <name type="scientific">Yoonia algicola</name>
    <dbReference type="NCBI Taxonomy" id="3137368"/>
    <lineage>
        <taxon>Bacteria</taxon>
        <taxon>Pseudomonadati</taxon>
        <taxon>Pseudomonadota</taxon>
        <taxon>Alphaproteobacteria</taxon>
        <taxon>Rhodobacterales</taxon>
        <taxon>Paracoccaceae</taxon>
        <taxon>Yoonia</taxon>
    </lineage>
</organism>
<dbReference type="GO" id="GO:0005886">
    <property type="term" value="C:plasma membrane"/>
    <property type="evidence" value="ECO:0007669"/>
    <property type="project" value="UniProtKB-SubCell"/>
</dbReference>
<dbReference type="PANTHER" id="PTHR42755">
    <property type="entry name" value="3-DEOXY-MANNO-OCTULOSONATE CYTIDYLYLTRANSFERASE"/>
    <property type="match status" value="1"/>
</dbReference>
<comment type="subcellular location">
    <subcellularLocation>
        <location evidence="8">Cell membrane</location>
    </subcellularLocation>
</comment>
<protein>
    <recommendedName>
        <fullName evidence="4 8">3-deoxy-D-manno-octulosonic acid transferase</fullName>
        <shortName evidence="8">Kdo transferase</shortName>
        <ecNumber evidence="3 8">2.4.99.12</ecNumber>
    </recommendedName>
    <alternativeName>
        <fullName evidence="6 8">Lipid IV(A) 3-deoxy-D-manno-octulosonic acid transferase</fullName>
    </alternativeName>
</protein>
<dbReference type="InterPro" id="IPR039901">
    <property type="entry name" value="Kdotransferase"/>
</dbReference>
<keyword evidence="8" id="KW-0472">Membrane</keyword>
<dbReference type="Gene3D" id="3.40.50.11720">
    <property type="entry name" value="3-Deoxy-D-manno-octulosonic-acid transferase, N-terminal domain"/>
    <property type="match status" value="1"/>
</dbReference>
<reference evidence="10 11" key="1">
    <citation type="submission" date="2024-04" db="EMBL/GenBank/DDBJ databases">
        <title>Phylogenomic analyses of a clade within the roseobacter group suggest taxonomic reassignments of species of the genera Aestuariivita, Citreicella, Loktanella, Nautella, Pelagibaca, Ruegeria, Thalassobius, Thiobacimonas and Tropicibacter, and the proposal o.</title>
        <authorList>
            <person name="Jeon C.O."/>
        </authorList>
    </citation>
    <scope>NUCLEOTIDE SEQUENCE [LARGE SCALE GENOMIC DNA]</scope>
    <source>
        <strain evidence="10 11">G8-12</strain>
    </source>
</reference>
<keyword evidence="5 8" id="KW-0808">Transferase</keyword>